<feature type="coiled-coil region" evidence="14">
    <location>
        <begin position="4219"/>
        <end position="4274"/>
    </location>
</feature>
<dbReference type="PANTHER" id="PTHR47535">
    <property type="entry name" value="MUSCLE-SPECIFIC PROTEIN 300 KDA, ISOFORM G"/>
    <property type="match status" value="1"/>
</dbReference>
<feature type="coiled-coil region" evidence="14">
    <location>
        <begin position="4007"/>
        <end position="4069"/>
    </location>
</feature>
<gene>
    <name evidence="16" type="ORF">HHI36_007324</name>
</gene>
<evidence type="ECO:0000256" key="5">
    <source>
        <dbReference type="ARBA" id="ARBA00022490"/>
    </source>
</evidence>
<evidence type="ECO:0000256" key="3">
    <source>
        <dbReference type="ARBA" id="ARBA00004245"/>
    </source>
</evidence>
<keyword evidence="10" id="KW-0472">Membrane</keyword>
<feature type="coiled-coil region" evidence="14">
    <location>
        <begin position="1803"/>
        <end position="1837"/>
    </location>
</feature>
<feature type="coiled-coil region" evidence="14">
    <location>
        <begin position="2264"/>
        <end position="2332"/>
    </location>
</feature>
<dbReference type="GO" id="GO:0030017">
    <property type="term" value="C:sarcomere"/>
    <property type="evidence" value="ECO:0007669"/>
    <property type="project" value="UniProtKB-SubCell"/>
</dbReference>
<dbReference type="GO" id="GO:0031965">
    <property type="term" value="C:nuclear membrane"/>
    <property type="evidence" value="ECO:0007669"/>
    <property type="project" value="UniProtKB-SubCell"/>
</dbReference>
<dbReference type="FunFam" id="1.10.418.10:FF:000033">
    <property type="entry name" value="nesprin-1 isoform X1"/>
    <property type="match status" value="1"/>
</dbReference>
<dbReference type="Proteomes" id="UP001516400">
    <property type="component" value="Unassembled WGS sequence"/>
</dbReference>
<dbReference type="GO" id="GO:0007097">
    <property type="term" value="P:nuclear migration"/>
    <property type="evidence" value="ECO:0007669"/>
    <property type="project" value="UniProtKB-ARBA"/>
</dbReference>
<organism evidence="16 17">
    <name type="scientific">Cryptolaemus montrouzieri</name>
    <dbReference type="NCBI Taxonomy" id="559131"/>
    <lineage>
        <taxon>Eukaryota</taxon>
        <taxon>Metazoa</taxon>
        <taxon>Ecdysozoa</taxon>
        <taxon>Arthropoda</taxon>
        <taxon>Hexapoda</taxon>
        <taxon>Insecta</taxon>
        <taxon>Pterygota</taxon>
        <taxon>Neoptera</taxon>
        <taxon>Endopterygota</taxon>
        <taxon>Coleoptera</taxon>
        <taxon>Polyphaga</taxon>
        <taxon>Cucujiformia</taxon>
        <taxon>Coccinelloidea</taxon>
        <taxon>Coccinellidae</taxon>
        <taxon>Scymninae</taxon>
        <taxon>Scymnini</taxon>
        <taxon>Cryptolaemus</taxon>
    </lineage>
</organism>
<dbReference type="PROSITE" id="PS00019">
    <property type="entry name" value="ACTININ_1"/>
    <property type="match status" value="1"/>
</dbReference>
<dbReference type="InterPro" id="IPR018159">
    <property type="entry name" value="Spectrin/alpha-actinin"/>
</dbReference>
<dbReference type="GO" id="GO:0003779">
    <property type="term" value="F:actin binding"/>
    <property type="evidence" value="ECO:0007669"/>
    <property type="project" value="UniProtKB-KW"/>
</dbReference>
<keyword evidence="9 14" id="KW-0175">Coiled coil</keyword>
<dbReference type="EMBL" id="JABFTP020000021">
    <property type="protein sequence ID" value="KAL3268199.1"/>
    <property type="molecule type" value="Genomic_DNA"/>
</dbReference>
<accession>A0ABD2MPC2</accession>
<comment type="subcellular location">
    <subcellularLocation>
        <location evidence="3">Cytoplasm</location>
        <location evidence="3">Cytoskeleton</location>
    </subcellularLocation>
    <subcellularLocation>
        <location evidence="2">Cytoplasm</location>
        <location evidence="2">Myofibril</location>
        <location evidence="2">Sarcomere</location>
    </subcellularLocation>
    <subcellularLocation>
        <location evidence="1">Nucleus membrane</location>
    </subcellularLocation>
</comment>
<evidence type="ECO:0000256" key="10">
    <source>
        <dbReference type="ARBA" id="ARBA00023136"/>
    </source>
</evidence>
<dbReference type="InterPro" id="IPR036872">
    <property type="entry name" value="CH_dom_sf"/>
</dbReference>
<feature type="coiled-coil region" evidence="14">
    <location>
        <begin position="3791"/>
        <end position="3818"/>
    </location>
</feature>
<evidence type="ECO:0000256" key="8">
    <source>
        <dbReference type="ARBA" id="ARBA00022989"/>
    </source>
</evidence>
<evidence type="ECO:0000256" key="12">
    <source>
        <dbReference type="ARBA" id="ARBA00023212"/>
    </source>
</evidence>
<keyword evidence="8" id="KW-1133">Transmembrane helix</keyword>
<evidence type="ECO:0000256" key="14">
    <source>
        <dbReference type="SAM" id="Coils"/>
    </source>
</evidence>
<dbReference type="Gene3D" id="1.20.58.60">
    <property type="match status" value="18"/>
</dbReference>
<dbReference type="InterPro" id="IPR047290">
    <property type="entry name" value="CH_SYNE1_rpt1"/>
</dbReference>
<feature type="coiled-coil region" evidence="14">
    <location>
        <begin position="4423"/>
        <end position="4453"/>
    </location>
</feature>
<dbReference type="PROSITE" id="PS50021">
    <property type="entry name" value="CH"/>
    <property type="match status" value="2"/>
</dbReference>
<keyword evidence="11" id="KW-0009">Actin-binding</keyword>
<reference evidence="16 17" key="1">
    <citation type="journal article" date="2021" name="BMC Biol.">
        <title>Horizontally acquired antibacterial genes associated with adaptive radiation of ladybird beetles.</title>
        <authorList>
            <person name="Li H.S."/>
            <person name="Tang X.F."/>
            <person name="Huang Y.H."/>
            <person name="Xu Z.Y."/>
            <person name="Chen M.L."/>
            <person name="Du X.Y."/>
            <person name="Qiu B.Y."/>
            <person name="Chen P.T."/>
            <person name="Zhang W."/>
            <person name="Slipinski A."/>
            <person name="Escalona H.E."/>
            <person name="Waterhouse R.M."/>
            <person name="Zwick A."/>
            <person name="Pang H."/>
        </authorList>
    </citation>
    <scope>NUCLEOTIDE SEQUENCE [LARGE SCALE GENOMIC DNA]</scope>
    <source>
        <strain evidence="16">SYSU2018</strain>
    </source>
</reference>
<dbReference type="InterPro" id="IPR052403">
    <property type="entry name" value="LINC-complex_assoc"/>
</dbReference>
<keyword evidence="5" id="KW-0963">Cytoplasm</keyword>
<feature type="coiled-coil region" evidence="14">
    <location>
        <begin position="3121"/>
        <end position="3151"/>
    </location>
</feature>
<dbReference type="FunFam" id="1.20.58.60:FF:000219">
    <property type="entry name" value="Uncharacterized protein, isoform J"/>
    <property type="match status" value="1"/>
</dbReference>
<keyword evidence="6" id="KW-0812">Transmembrane</keyword>
<sequence>MAELIPRETLALHSTSDEQERVQKKTFVNWINSYLSKRVPPLRVNDLIEDLKDGTKLLALLEVLSGEKLPVERGRILRRPHFLSNANTALQFLQNKRIKLVNINASDLVDGRPPVVLGLIWTIILYFQIEENSRALEYLALWGSQSSLESAGTTASRDKWKMGARKTLLNWVANALPRDSGIEVRDFGASWRDGVAFLAIIDAIKKNIVDIAALKRETNRIRLETAFDVAESELGITRLLDPEDVDVPKPDEKSIMTYVAQFLNKYPEPGSGQQDVIITIQEQYGELLTWLRQKTQYLEHLQRTDSLPLDFNEYLAFKSEVDEREKLYTKLKQLIESQSLVTLTRESWIDIIALWEKLQLQLLQWLWLIDSKLPGDFKFIGEWLAKAERLIYCDEIPSVMNDETAAIISRKLEEHKAFFVDYPTVKQKFLEACSSPLAKEVPSEKLNNLNTRLNEIGPKATQRRVRLKFLEHKCCLIAFLQLTETKLKVWTAKYGRLEKVTPLLDQYRNFVSKNNIFQEFNKAFIDMKAVIQEYKQDGNISKHEKTDTDLFINEIAEKWKNVSMELRCVQSMLEEVVAYWRRWDSLSPKFENWLIEAENALNLSEDEKIEFFQDITVWRDNYQLLGDTVSFLIATCNDQVAMELRDQYHNITIRWEKLFPLVNKYSHSGDLLRNKKDFRNGIEMLSEWLRKAENIINSPQLGSTENIIKHIDKLVHLQSEIESVENIFKTISKTFQSLIQDLSRDEVEKMMVTLKQEKEALVKMRALIPAQIHLFNQVLVQQKSLEDGQKEINAWLDDAENLLGNLSLIYERDSLKSHLEKVKQFFTRTLYYKSMLDSKNKVMMGIIKTVDRNENSDVAQMIEKMDQLNDRFGYVTQNAQVWEQRLQETIRCLHNFTDCHRNISNWLNQAERLIEERRIDNKEIVEDHKNFFTSVNEKWMHDLIQHSQDLCSCLPKEQHKPILNSVSELQNKWKQVLSFAPLHLMKLEFRLDETTFNYYLKELEKEIHSEHLAFSKQTNVGSIINRNKEYFSSAGPLAEAQKCLESLKKIATTYTAHNPADTSVQQAVEHAEKQWKSLNTKIENLNKELQQIPEKWDEYHKKFEEITKWMDHVNESLSSLLTTCQSFEEFDQQKEQFQKICEEADLKRQDMKWLVQTLDFLVSQYPISQAETEQKKLDELLIRYKNLIPSLEITMVKTETLSKCYSYRREVREVCDILRKVREVRTEIPQPNDLNHLISVQQNALTHLDSQRPSIMSILQKGKDLERDINAPEFIQEEVQNLERNWSETYNTTVKRLNELRETQQTLTSYEKQKNEINLLLSRAEQQLKEIHPSEYNLASLPAELKQKQEQAIHLREKIEEMLRRLREFSIDLPEQAPVLEKEIREIEIRYHNALDNTQKNIVNLEQYTIKMNSFQDKLSKLQEWTLSKAPLLLESVQQEDISPQEKMVKTEALQKEIIHNITLLKSLDNEVQEIQIHPEKAPKLQAELLTLREKVEAVNKDAENRKAIICQDLKNWEVCQANLRNAQPWLEKAEQTIRQGLKKPSTLEEAILMKTENDEFAKECQVHSNKLQGILSLSHQLSSKTPAHDEIDSSLTKHTIIFETVHQWDKKLDKLVANWEKFDSDVQELETWLRIGENNFSKKSLILSIPEIDKLETQLSELKTFNNELSEQQAKIIGLTQGLDAISYYISPEGLNVNKQNLQQLKARINQLAEGVRAKINEYSDSILAKHESQAKINNFATWIYDFQNNVSQFDEVLPDNLDTVLINIHSLLQEHSEKQPVFNDIYEEIKEIVLRTSGPENKAISNEYTNLAKNYQEVRDNLQNKKNALKEWSELLNWYNESLNQLQHLDYQIESKSIPQETLQAALPEMNVMTNNIIIWKEKIPTMENMKNITIINKQTGLPLSAEQLVREIELKTINLKSNIEQRIESMDNLKKHWQTFKNLEGVILGNLNDLKQNSSNICSLIQKPSDLVVALEQINKLLESQAENSKHKDNLRKEGLYLTKEDIQNVSVIQASISQVESEWSKVIDSVRDQKLVISDTLAGWNDFQEAKSLIAAEILNMNEGIQNFDTPNDLLQATANCAKAKKLLDAFKRFKVTLDKLEGKGQAVIKNCDEAIPILKTEIKNEIQEISQSCSTIYEQILSLVQKTESQATIWKDIDATKNDLMKWLSEQNDSFIIAIEKPNEVETANMKLAKYREELPLYTRLKQSLPVKYNQITKLSNENISPIQVLIQVINDQFETVDANARKLDELTSNFGEAKKKIQDKIKAINNKIGSLREQIIKCEDLGGDNRQIVQRVLKIKELKKSLVASEGEIKELEQNIKQIKVHYPNLIEGVFPKEQQLLKKRYDDLINHSNKIENSLLSFLKKVHSEKFGVLQRIVSTHKEKIDWCVPENLSDKYNLEIKLKSLIPISKALEESEIKASEVENSLALLAEVEHPEVVKLLTAEKDHLFLEMNDMKTAYVDTKDKLESAIGLHERYEKITNEIDSWLKDKENEVKVSSSAQINIDDLQEKTEKIMALNKEIVGYETGMNQLKPIGEELSQDTRITQYIEHLNTRYVAMKQFLSNYLEKLEELKKYKERYLQSVQDVENWLTKAEDKVKSFTQLSAKPDQTTLQELRGFAVEKEQGQKLLDKALENGEALFPGITPDNREHIRIELRVLREKAEGLIEKVSSLYKNVETILTQKQSIEESLQQIRTWMNETTEKIGGDYVLDNNLPEKRETLHNYKILNHDIDLHKTILQKLKDTLSDLSNVDTESSLNQSIVECENLISKSKQYRATAEDYVKQHENYDSMIENCQNWLDALTSEAVLLMDETVSDSAESKSSMIQDLLSQKEQGDQIIKNCKEQLQCVLEQTAEGGHAALIASFEEQEKAWNSFLQFCISAQEKLDNISSQYSKLDAILKDLEEWLRVKENQVKDQSLKNTEETKRAHLKKLESLNDIILSKDEDFQNLSEYSNIDSNLKIPTLITRYESLRNASKEAIKKYEFFVEEHKQFNDNYNDFVHWLSDKTEDLHGMSHIVGDMAVLQNRNKETEALIEERNKKSAEFDALLEKGEKLYSHTSPDGREIIRQQLKNLRTIWDSFADDLQNASYKLDQCLVQFSDFTMTQEQLTKWLKDVEKAMQQHTELKATLQEKRAQLQNHKIMHQEIMSHQQLVEAVCDKAQKLVDQTQDKSLNVYLQSIKQLFVNIVNKSEELLNNLDGCVKKHIDFHDSLAAFKEWLRGIREKLQEYNETLGEKPDIEKKISAITTAKSRNQQEGQQLLEKIKEKLISAAKSTAPAGVDTMKAELQEAYSSFEEYLTEIDKCLARQNSFLLEWKNFDKNLDELTKWCKSREVILREQPLQDTLDEKITKCKHFQDERDAVSTKEVQIDQFVDLAHSLAQSSRVQKIQPLVAQLSTKYQQLLSLAKDVVNRWQTIVDDHKNYHSKLQNTETWLKQLENNLDILKSENVEDLSMRLQLILAEKDQGEQKVATLTSIGENLLPDTATHGREIIRNELRNIRERWDKLFEDVKSYQKDQEAQTQQLSSYQDILQQTLAWLNSMEKNNELNPSQWNSIQEIRSKLLKHKTMNQEILGHRKIIADITARARDIIQITNNQDKIAPVEEQISSINNRFEALMKNCQANIKQLEDSLEIFHQFYEFHKNQQDYQKQQWDKLNNLNDLSRGKEELQERLAQLVEIQDNIGENSLKIKDLEKFAASKVSILPARIQEQMQRDIANLSYDQNKFISALTDVKSNLESRLTKWNDFENSLERLLSSLNDAETILKNYVPKSTADEKLEQLEKYQQLSSSLSQTEREIDKLSDDINELVQNSGDSRVSVNIQQITSRFQSIQLASREILKKCEQVYTDHKFYNEKYRQCADWIAAAKAKFFTYQKNVQAGSRAALSSEANVLVELLAEEVTANLLLNNVVELGEKLYPNTTTEGREIINNQLKDLQQSMETLFDNLNTSDRELKSNLTRWSSFEDSSAKLNEWLGSIENQLTELKLWTTLDEKKNQHEEYKNLAHEIISHKEDIMELKEKLDMLPKSNESLDQELANMSEKYEDLLKKAQEFAERYESIENNHIQFNKVVAEVRDWLDSTHTNILAWNDSTLDRTNLQANLEKLKNLKASLRDEESRVLSVKTLGERIIQETNENGRPVIRAEIENIQIESAKLLSLLESSIDQIQNKLRSWHEYDQLKEQCLEWLRNADDELYSIDLKATAEEKKAQLDRLKTLQGHIRAKELEIDQVTEKAQQLTNGANKRNSQIPELEAKYQKVSHKVKEMTSRWQQFVVAHQDLDSQIAQTEGWLQDLSDKLSDCKNIKNATQKDIERKIGIIQEIFLKKEESFQKVQSLVESAQAVLANTAPSGHNAINEKIAALQEEWSAIASSMIETKNILDNAMTKWTSVIEEIYDLDKTIQWMKAQIAEHSVFGGSMSEKKNQLESLKKVEEKARCDKIEVANLRQAANVFFASRQGEDITKCQNILDEFDNCVRTIQKLLMDKECQLRDHKMYKEAYDELQRWMTRAQEKVPQLKQRPLSDKLTVEIFSGPLDHLLNKKAQGEILIEHLEHTAQVVLPHTSEFGQETIKMK</sequence>
<keyword evidence="17" id="KW-1185">Reference proteome</keyword>
<dbReference type="GO" id="GO:0005856">
    <property type="term" value="C:cytoskeleton"/>
    <property type="evidence" value="ECO:0007669"/>
    <property type="project" value="UniProtKB-SubCell"/>
</dbReference>
<dbReference type="Gene3D" id="1.10.418.10">
    <property type="entry name" value="Calponin-like domain"/>
    <property type="match status" value="2"/>
</dbReference>
<dbReference type="Pfam" id="PF00307">
    <property type="entry name" value="CH"/>
    <property type="match status" value="2"/>
</dbReference>
<dbReference type="PROSITE" id="PS00020">
    <property type="entry name" value="ACTININ_2"/>
    <property type="match status" value="1"/>
</dbReference>
<feature type="coiled-coil region" evidence="14">
    <location>
        <begin position="3932"/>
        <end position="3959"/>
    </location>
</feature>
<keyword evidence="12" id="KW-0206">Cytoskeleton</keyword>
<evidence type="ECO:0000256" key="13">
    <source>
        <dbReference type="ARBA" id="ARBA00023242"/>
    </source>
</evidence>
<evidence type="ECO:0000256" key="7">
    <source>
        <dbReference type="ARBA" id="ARBA00022737"/>
    </source>
</evidence>
<evidence type="ECO:0000313" key="16">
    <source>
        <dbReference type="EMBL" id="KAL3268199.1"/>
    </source>
</evidence>
<name>A0ABD2MPC2_9CUCU</name>
<dbReference type="SMART" id="SM00150">
    <property type="entry name" value="SPEC"/>
    <property type="match status" value="20"/>
</dbReference>
<comment type="similarity">
    <text evidence="4">Belongs to the nesprin family.</text>
</comment>
<feature type="domain" description="Calponin-homology (CH)" evidence="15">
    <location>
        <begin position="21"/>
        <end position="128"/>
    </location>
</feature>
<keyword evidence="13" id="KW-0539">Nucleus</keyword>
<feature type="coiled-coil region" evidence="14">
    <location>
        <begin position="3666"/>
        <end position="3693"/>
    </location>
</feature>
<dbReference type="SUPFAM" id="SSF47576">
    <property type="entry name" value="Calponin-homology domain, CH-domain"/>
    <property type="match status" value="1"/>
</dbReference>
<dbReference type="InterPro" id="IPR047291">
    <property type="entry name" value="CH_SYNE1_rpt2"/>
</dbReference>
<dbReference type="CDD" id="cd21243">
    <property type="entry name" value="CH_SYNE1_rpt2"/>
    <property type="match status" value="1"/>
</dbReference>
<evidence type="ECO:0000256" key="11">
    <source>
        <dbReference type="ARBA" id="ARBA00023203"/>
    </source>
</evidence>
<dbReference type="CDD" id="cd21241">
    <property type="entry name" value="CH_SYNE1_rpt1"/>
    <property type="match status" value="1"/>
</dbReference>
<evidence type="ECO:0000313" key="17">
    <source>
        <dbReference type="Proteomes" id="UP001516400"/>
    </source>
</evidence>
<evidence type="ECO:0000256" key="4">
    <source>
        <dbReference type="ARBA" id="ARBA00008619"/>
    </source>
</evidence>
<evidence type="ECO:0000256" key="2">
    <source>
        <dbReference type="ARBA" id="ARBA00004204"/>
    </source>
</evidence>
<dbReference type="GO" id="GO:0006997">
    <property type="term" value="P:nucleus organization"/>
    <property type="evidence" value="ECO:0007669"/>
    <property type="project" value="UniProtKB-ARBA"/>
</dbReference>
<evidence type="ECO:0000256" key="9">
    <source>
        <dbReference type="ARBA" id="ARBA00023054"/>
    </source>
</evidence>
<dbReference type="InterPro" id="IPR002017">
    <property type="entry name" value="Spectrin_repeat"/>
</dbReference>
<keyword evidence="7" id="KW-0677">Repeat</keyword>
<evidence type="ECO:0000256" key="1">
    <source>
        <dbReference type="ARBA" id="ARBA00004126"/>
    </source>
</evidence>
<dbReference type="CDD" id="cd00176">
    <property type="entry name" value="SPEC"/>
    <property type="match status" value="6"/>
</dbReference>
<dbReference type="PANTHER" id="PTHR47535:SF1">
    <property type="entry name" value="NESPRIN-1"/>
    <property type="match status" value="1"/>
</dbReference>
<feature type="domain" description="Calponin-homology (CH)" evidence="15">
    <location>
        <begin position="162"/>
        <end position="267"/>
    </location>
</feature>
<dbReference type="SMART" id="SM00033">
    <property type="entry name" value="CH"/>
    <property type="match status" value="2"/>
</dbReference>
<protein>
    <recommendedName>
        <fullName evidence="15">Calponin-homology (CH) domain-containing protein</fullName>
    </recommendedName>
</protein>
<evidence type="ECO:0000259" key="15">
    <source>
        <dbReference type="PROSITE" id="PS50021"/>
    </source>
</evidence>
<dbReference type="Pfam" id="PF00435">
    <property type="entry name" value="Spectrin"/>
    <property type="match status" value="4"/>
</dbReference>
<dbReference type="InterPro" id="IPR001589">
    <property type="entry name" value="Actinin_actin-bd_CS"/>
</dbReference>
<dbReference type="SUPFAM" id="SSF46966">
    <property type="entry name" value="Spectrin repeat"/>
    <property type="match status" value="23"/>
</dbReference>
<feature type="coiled-coil region" evidence="14">
    <location>
        <begin position="1300"/>
        <end position="1365"/>
    </location>
</feature>
<feature type="coiled-coil region" evidence="14">
    <location>
        <begin position="3435"/>
        <end position="3462"/>
    </location>
</feature>
<comment type="caution">
    <text evidence="16">The sequence shown here is derived from an EMBL/GenBank/DDBJ whole genome shotgun (WGS) entry which is preliminary data.</text>
</comment>
<dbReference type="FunFam" id="1.10.418.10:FF:000037">
    <property type="entry name" value="nesprin-1 isoform X1"/>
    <property type="match status" value="1"/>
</dbReference>
<dbReference type="InterPro" id="IPR001715">
    <property type="entry name" value="CH_dom"/>
</dbReference>
<evidence type="ECO:0000256" key="6">
    <source>
        <dbReference type="ARBA" id="ARBA00022692"/>
    </source>
</evidence>
<feature type="coiled-coil region" evidence="14">
    <location>
        <begin position="1653"/>
        <end position="1723"/>
    </location>
</feature>
<proteinExistence type="inferred from homology"/>
<dbReference type="InterPro" id="IPR057057">
    <property type="entry name" value="Spectrin_SYNE1"/>
</dbReference>
<dbReference type="Pfam" id="PF25034">
    <property type="entry name" value="Spectrin_SYNE1"/>
    <property type="match status" value="2"/>
</dbReference>